<accession>A0ABW1NMP0</accession>
<organism evidence="1 2">
    <name type="scientific">Sphaerisporangium aureirubrum</name>
    <dbReference type="NCBI Taxonomy" id="1544736"/>
    <lineage>
        <taxon>Bacteria</taxon>
        <taxon>Bacillati</taxon>
        <taxon>Actinomycetota</taxon>
        <taxon>Actinomycetes</taxon>
        <taxon>Streptosporangiales</taxon>
        <taxon>Streptosporangiaceae</taxon>
        <taxon>Sphaerisporangium</taxon>
    </lineage>
</organism>
<dbReference type="RefSeq" id="WP_380756557.1">
    <property type="nucleotide sequence ID" value="NZ_JBHSRF010000035.1"/>
</dbReference>
<dbReference type="Proteomes" id="UP001596137">
    <property type="component" value="Unassembled WGS sequence"/>
</dbReference>
<name>A0ABW1NMP0_9ACTN</name>
<gene>
    <name evidence="1" type="ORF">ACFP1K_22490</name>
</gene>
<proteinExistence type="predicted"/>
<evidence type="ECO:0000313" key="1">
    <source>
        <dbReference type="EMBL" id="MFC6083954.1"/>
    </source>
</evidence>
<reference evidence="2" key="1">
    <citation type="journal article" date="2019" name="Int. J. Syst. Evol. Microbiol.">
        <title>The Global Catalogue of Microorganisms (GCM) 10K type strain sequencing project: providing services to taxonomists for standard genome sequencing and annotation.</title>
        <authorList>
            <consortium name="The Broad Institute Genomics Platform"/>
            <consortium name="The Broad Institute Genome Sequencing Center for Infectious Disease"/>
            <person name="Wu L."/>
            <person name="Ma J."/>
        </authorList>
    </citation>
    <scope>NUCLEOTIDE SEQUENCE [LARGE SCALE GENOMIC DNA]</scope>
    <source>
        <strain evidence="2">JCM 30346</strain>
    </source>
</reference>
<evidence type="ECO:0000313" key="2">
    <source>
        <dbReference type="Proteomes" id="UP001596137"/>
    </source>
</evidence>
<sequence length="79" mass="8549">MAGGFRGRRQPDQHRTCFLAGATGPQLTDDLARQAAADSTRNVTYGGTFRLRPNEVQDGCHANTTGQQSLGRQVIGFWG</sequence>
<keyword evidence="2" id="KW-1185">Reference proteome</keyword>
<comment type="caution">
    <text evidence="1">The sequence shown here is derived from an EMBL/GenBank/DDBJ whole genome shotgun (WGS) entry which is preliminary data.</text>
</comment>
<protein>
    <submittedName>
        <fullName evidence="1">Uncharacterized protein</fullName>
    </submittedName>
</protein>
<dbReference type="EMBL" id="JBHSRF010000035">
    <property type="protein sequence ID" value="MFC6083954.1"/>
    <property type="molecule type" value="Genomic_DNA"/>
</dbReference>